<proteinExistence type="inferred from homology"/>
<dbReference type="KEGG" id="blep:AL038_08340"/>
<dbReference type="PRINTS" id="PR00081">
    <property type="entry name" value="GDHRDH"/>
</dbReference>
<gene>
    <name evidence="3" type="ORF">BLE401_15965</name>
</gene>
<evidence type="ECO:0000256" key="2">
    <source>
        <dbReference type="RuleBase" id="RU000363"/>
    </source>
</evidence>
<keyword evidence="4" id="KW-1185">Reference proteome</keyword>
<protein>
    <submittedName>
        <fullName evidence="3">SDR family NAD(P)-dependent oxidoreductase</fullName>
    </submittedName>
</protein>
<evidence type="ECO:0000313" key="4">
    <source>
        <dbReference type="Proteomes" id="UP000234271"/>
    </source>
</evidence>
<dbReference type="PANTHER" id="PTHR43658:SF8">
    <property type="entry name" value="17-BETA-HYDROXYSTEROID DEHYDROGENASE 14-RELATED"/>
    <property type="match status" value="1"/>
</dbReference>
<reference evidence="4" key="1">
    <citation type="submission" date="2016-12" db="EMBL/GenBank/DDBJ databases">
        <title>Complete Genome Sequence of Beggiatoa leptomitiformis D-401.</title>
        <authorList>
            <person name="Fomenkov A."/>
            <person name="Vincze T."/>
            <person name="Grabovich M."/>
            <person name="Anton B.P."/>
            <person name="Dubinina G."/>
            <person name="Orlova M."/>
            <person name="Belousova E."/>
            <person name="Roberts R.J."/>
        </authorList>
    </citation>
    <scope>NUCLEOTIDE SEQUENCE [LARGE SCALE GENOMIC DNA]</scope>
    <source>
        <strain evidence="4">D-401</strain>
    </source>
</reference>
<dbReference type="Gene3D" id="3.40.50.720">
    <property type="entry name" value="NAD(P)-binding Rossmann-like Domain"/>
    <property type="match status" value="1"/>
</dbReference>
<dbReference type="InterPro" id="IPR002347">
    <property type="entry name" value="SDR_fam"/>
</dbReference>
<dbReference type="Pfam" id="PF00106">
    <property type="entry name" value="adh_short"/>
    <property type="match status" value="1"/>
</dbReference>
<dbReference type="AlphaFoldDB" id="A0A2N9YI24"/>
<dbReference type="SUPFAM" id="SSF51735">
    <property type="entry name" value="NAD(P)-binding Rossmann-fold domains"/>
    <property type="match status" value="1"/>
</dbReference>
<name>A0A2N9YI24_9GAMM</name>
<dbReference type="GO" id="GO:0016491">
    <property type="term" value="F:oxidoreductase activity"/>
    <property type="evidence" value="ECO:0007669"/>
    <property type="project" value="UniProtKB-KW"/>
</dbReference>
<dbReference type="EMBL" id="CP018889">
    <property type="protein sequence ID" value="AUI70045.1"/>
    <property type="molecule type" value="Genomic_DNA"/>
</dbReference>
<dbReference type="InterPro" id="IPR036291">
    <property type="entry name" value="NAD(P)-bd_dom_sf"/>
</dbReference>
<dbReference type="PROSITE" id="PS00061">
    <property type="entry name" value="ADH_SHORT"/>
    <property type="match status" value="1"/>
</dbReference>
<accession>A0A2N9YI24</accession>
<sequence length="254" mass="26075">MQIQGNTAIVTGAGSGMGAATARALAQAGAKVALLDINHAAAQQVADEIGGIAIHCDVSSADSAVYAIQQAREAFGVARICVNCAGILLAARIVGKTGALPLETFSRVININLVGTFNIMRLVAANLMETEAINASGERGIIINTASVAAFEGQIGQAAYSASKGGVVSLGLPAAREFAKFGIRVMTIAPGLVETPMLGSLSEEAQASLAASVPFPARLCRPDEYASLALCIIQNEMLNGEVIRLDGAIRLQIK</sequence>
<organism evidence="3 4">
    <name type="scientific">Beggiatoa leptomitoformis</name>
    <dbReference type="NCBI Taxonomy" id="288004"/>
    <lineage>
        <taxon>Bacteria</taxon>
        <taxon>Pseudomonadati</taxon>
        <taxon>Pseudomonadota</taxon>
        <taxon>Gammaproteobacteria</taxon>
        <taxon>Thiotrichales</taxon>
        <taxon>Thiotrichaceae</taxon>
        <taxon>Beggiatoa</taxon>
    </lineage>
</organism>
<dbReference type="RefSeq" id="WP_062151690.1">
    <property type="nucleotide sequence ID" value="NZ_CP012373.2"/>
</dbReference>
<dbReference type="OrthoDB" id="9803333at2"/>
<evidence type="ECO:0000313" key="3">
    <source>
        <dbReference type="EMBL" id="AUI70045.1"/>
    </source>
</evidence>
<keyword evidence="1" id="KW-0560">Oxidoreductase</keyword>
<dbReference type="Proteomes" id="UP000234271">
    <property type="component" value="Chromosome"/>
</dbReference>
<dbReference type="PRINTS" id="PR00080">
    <property type="entry name" value="SDRFAMILY"/>
</dbReference>
<dbReference type="PANTHER" id="PTHR43658">
    <property type="entry name" value="SHORT-CHAIN DEHYDROGENASE/REDUCTASE"/>
    <property type="match status" value="1"/>
</dbReference>
<comment type="similarity">
    <text evidence="2">Belongs to the short-chain dehydrogenases/reductases (SDR) family.</text>
</comment>
<evidence type="ECO:0000256" key="1">
    <source>
        <dbReference type="ARBA" id="ARBA00023002"/>
    </source>
</evidence>
<dbReference type="STRING" id="288004.AL038_08340"/>
<dbReference type="InterPro" id="IPR020904">
    <property type="entry name" value="Sc_DH/Rdtase_CS"/>
</dbReference>